<comment type="similarity">
    <text evidence="1">Belongs to the short-chain dehydrogenases/reductases (SDR) family.</text>
</comment>
<reference evidence="4" key="1">
    <citation type="journal article" date="2014" name="Genome Biol. Evol.">
        <title>Pangenome evidence for extensive interdomain horizontal transfer affecting lineage core and shell genes in uncultured planktonic thaumarchaeota and euryarchaeota.</title>
        <authorList>
            <person name="Deschamps P."/>
            <person name="Zivanovic Y."/>
            <person name="Moreira D."/>
            <person name="Rodriguez-Valera F."/>
            <person name="Lopez-Garcia P."/>
        </authorList>
    </citation>
    <scope>NUCLEOTIDE SEQUENCE</scope>
</reference>
<dbReference type="GO" id="GO:0016491">
    <property type="term" value="F:oxidoreductase activity"/>
    <property type="evidence" value="ECO:0007669"/>
    <property type="project" value="UniProtKB-KW"/>
</dbReference>
<dbReference type="EMBL" id="KF900981">
    <property type="protein sequence ID" value="AIF13702.1"/>
    <property type="molecule type" value="Genomic_DNA"/>
</dbReference>
<protein>
    <submittedName>
        <fullName evidence="4">Short chain dehydrogenase</fullName>
    </submittedName>
</protein>
<dbReference type="Pfam" id="PF00106">
    <property type="entry name" value="adh_short"/>
    <property type="match status" value="1"/>
</dbReference>
<evidence type="ECO:0000256" key="2">
    <source>
        <dbReference type="ARBA" id="ARBA00023002"/>
    </source>
</evidence>
<sequence length="297" mass="31662">MKPRSGHTALIVRLEPTHEVVRNEVQNTRGASEESMARSAALVTGGAKRIGAAICLHLAEKGYSVAVHHNSSAKSAEDLVERLRGMGVEACTVRGDLRNTDEVSNIISEASSKIGPISHLVNNASRFEFDDIESVDSDSWDSHMDVNARAPMLLTRALLKQLPNSNAKASESATASVVNILDQKIAAPSPDHLSYTASRYALLGLTDALARGLAPRLRVNAVAPGHTLGSPDQTTEGFDRAQSESPLGFGPEPNDIAEAVGYLIGARAVTGQVLFVDSGERFLARSRDVLFETEDGV</sequence>
<dbReference type="AlphaFoldDB" id="A0A075HH12"/>
<keyword evidence="2" id="KW-0560">Oxidoreductase</keyword>
<dbReference type="PANTHER" id="PTHR43639">
    <property type="entry name" value="OXIDOREDUCTASE, SHORT-CHAIN DEHYDROGENASE/REDUCTASE FAMILY (AFU_ORTHOLOGUE AFUA_5G02870)"/>
    <property type="match status" value="1"/>
</dbReference>
<dbReference type="PRINTS" id="PR00081">
    <property type="entry name" value="GDHRDH"/>
</dbReference>
<proteinExistence type="inferred from homology"/>
<evidence type="ECO:0000256" key="1">
    <source>
        <dbReference type="ARBA" id="ARBA00006484"/>
    </source>
</evidence>
<dbReference type="InterPro" id="IPR002347">
    <property type="entry name" value="SDR_fam"/>
</dbReference>
<dbReference type="Gene3D" id="3.40.50.720">
    <property type="entry name" value="NAD(P)-binding Rossmann-like Domain"/>
    <property type="match status" value="1"/>
</dbReference>
<name>A0A075HH12_9EURY</name>
<evidence type="ECO:0000313" key="4">
    <source>
        <dbReference type="EMBL" id="AIF13702.1"/>
    </source>
</evidence>
<dbReference type="NCBIfam" id="NF006597">
    <property type="entry name" value="PRK09134.1"/>
    <property type="match status" value="1"/>
</dbReference>
<organism evidence="4">
    <name type="scientific">uncultured marine group II/III euryarchaeote KM3_63_E12</name>
    <dbReference type="NCBI Taxonomy" id="1456477"/>
    <lineage>
        <taxon>Archaea</taxon>
        <taxon>Methanobacteriati</taxon>
        <taxon>Methanobacteriota</taxon>
        <taxon>environmental samples</taxon>
    </lineage>
</organism>
<feature type="region of interest" description="Disordered" evidence="3">
    <location>
        <begin position="224"/>
        <end position="251"/>
    </location>
</feature>
<dbReference type="SUPFAM" id="SSF51735">
    <property type="entry name" value="NAD(P)-binding Rossmann-fold domains"/>
    <property type="match status" value="1"/>
</dbReference>
<dbReference type="PANTHER" id="PTHR43639:SF1">
    <property type="entry name" value="SHORT-CHAIN DEHYDROGENASE_REDUCTASE FAMILY PROTEIN"/>
    <property type="match status" value="1"/>
</dbReference>
<accession>A0A075HH12</accession>
<evidence type="ECO:0000256" key="3">
    <source>
        <dbReference type="SAM" id="MobiDB-lite"/>
    </source>
</evidence>
<dbReference type="InterPro" id="IPR036291">
    <property type="entry name" value="NAD(P)-bd_dom_sf"/>
</dbReference>